<dbReference type="GO" id="GO:0006406">
    <property type="term" value="P:mRNA export from nucleus"/>
    <property type="evidence" value="ECO:0007669"/>
    <property type="project" value="TreeGrafter"/>
</dbReference>
<dbReference type="PANTHER" id="PTHR18898:SF2">
    <property type="entry name" value="NUCLEOPROTEIN TPR"/>
    <property type="match status" value="1"/>
</dbReference>
<evidence type="ECO:0000313" key="2">
    <source>
        <dbReference type="EMBL" id="KAJ9577844.1"/>
    </source>
</evidence>
<dbReference type="EMBL" id="JASPKZ010009317">
    <property type="protein sequence ID" value="KAJ9577844.1"/>
    <property type="molecule type" value="Genomic_DNA"/>
</dbReference>
<name>A0AAD8E5T0_DIPPU</name>
<evidence type="ECO:0000313" key="3">
    <source>
        <dbReference type="Proteomes" id="UP001233999"/>
    </source>
</evidence>
<evidence type="ECO:0000256" key="1">
    <source>
        <dbReference type="SAM" id="Coils"/>
    </source>
</evidence>
<dbReference type="PANTHER" id="PTHR18898">
    <property type="entry name" value="NUCLEOPROTEIN TPR-RELATED"/>
    <property type="match status" value="1"/>
</dbReference>
<keyword evidence="1" id="KW-0175">Coiled coil</keyword>
<gene>
    <name evidence="2" type="ORF">L9F63_025294</name>
</gene>
<feature type="coiled-coil region" evidence="1">
    <location>
        <begin position="209"/>
        <end position="294"/>
    </location>
</feature>
<keyword evidence="3" id="KW-1185">Reference proteome</keyword>
<dbReference type="Proteomes" id="UP001233999">
    <property type="component" value="Unassembled WGS sequence"/>
</dbReference>
<dbReference type="GO" id="GO:0017056">
    <property type="term" value="F:structural constituent of nuclear pore"/>
    <property type="evidence" value="ECO:0007669"/>
    <property type="project" value="TreeGrafter"/>
</dbReference>
<reference evidence="2" key="2">
    <citation type="submission" date="2023-05" db="EMBL/GenBank/DDBJ databases">
        <authorList>
            <person name="Fouks B."/>
        </authorList>
    </citation>
    <scope>NUCLEOTIDE SEQUENCE</scope>
    <source>
        <strain evidence="2">Stay&amp;Tobe</strain>
        <tissue evidence="2">Testes</tissue>
    </source>
</reference>
<proteinExistence type="predicted"/>
<dbReference type="GO" id="GO:0005643">
    <property type="term" value="C:nuclear pore"/>
    <property type="evidence" value="ECO:0007669"/>
    <property type="project" value="TreeGrafter"/>
</dbReference>
<organism evidence="2 3">
    <name type="scientific">Diploptera punctata</name>
    <name type="common">Pacific beetle cockroach</name>
    <dbReference type="NCBI Taxonomy" id="6984"/>
    <lineage>
        <taxon>Eukaryota</taxon>
        <taxon>Metazoa</taxon>
        <taxon>Ecdysozoa</taxon>
        <taxon>Arthropoda</taxon>
        <taxon>Hexapoda</taxon>
        <taxon>Insecta</taxon>
        <taxon>Pterygota</taxon>
        <taxon>Neoptera</taxon>
        <taxon>Polyneoptera</taxon>
        <taxon>Dictyoptera</taxon>
        <taxon>Blattodea</taxon>
        <taxon>Blaberoidea</taxon>
        <taxon>Blaberidae</taxon>
        <taxon>Diplopterinae</taxon>
        <taxon>Diploptera</taxon>
    </lineage>
</organism>
<comment type="caution">
    <text evidence="2">The sequence shown here is derived from an EMBL/GenBank/DDBJ whole genome shotgun (WGS) entry which is preliminary data.</text>
</comment>
<dbReference type="GO" id="GO:1901673">
    <property type="term" value="P:regulation of mitotic spindle assembly"/>
    <property type="evidence" value="ECO:0007669"/>
    <property type="project" value="TreeGrafter"/>
</dbReference>
<accession>A0AAD8E5T0</accession>
<reference evidence="2" key="1">
    <citation type="journal article" date="2023" name="IScience">
        <title>Live-bearing cockroach genome reveals convergent evolutionary mechanisms linked to viviparity in insects and beyond.</title>
        <authorList>
            <person name="Fouks B."/>
            <person name="Harrison M.C."/>
            <person name="Mikhailova A.A."/>
            <person name="Marchal E."/>
            <person name="English S."/>
            <person name="Carruthers M."/>
            <person name="Jennings E.C."/>
            <person name="Chiamaka E.L."/>
            <person name="Frigard R.A."/>
            <person name="Pippel M."/>
            <person name="Attardo G.M."/>
            <person name="Benoit J.B."/>
            <person name="Bornberg-Bauer E."/>
            <person name="Tobe S.S."/>
        </authorList>
    </citation>
    <scope>NUCLEOTIDE SEQUENCE</scope>
    <source>
        <strain evidence="2">Stay&amp;Tobe</strain>
    </source>
</reference>
<protein>
    <submittedName>
        <fullName evidence="2">Uncharacterized protein</fullName>
    </submittedName>
</protein>
<feature type="coiled-coil region" evidence="1">
    <location>
        <begin position="12"/>
        <end position="183"/>
    </location>
</feature>
<dbReference type="AlphaFoldDB" id="A0AAD8E5T0"/>
<sequence length="309" mass="36315">MDIYRTERQTNERILTEELDNLRSEMRELRTQNAKLLSQTEYNDERFKLLNANTNTYKSQIAALEEKNKTYNTTIVKHEQTIMHLKDATLDAQAKLSKAEVTLENLRKQCQILQETEARLLKEREVLNREKQSQAILLSNLDSIRNSLERSEVEGKLKVEARLDEALRECGALRRRLQEEQDRFRELTIHMERKMDTARKRQEEQTNIATRTRNELNAVREELIKEKKEVENLSKRIKEISAPPPIQKTPTETEIMAKKMKELETQLNKSQTELKSAQQQISVAKQHVKQYSEIAEGTEKTVQRNITEI</sequence>